<organism evidence="5 6">
    <name type="scientific">Paraglaciecola arctica BSs20135</name>
    <dbReference type="NCBI Taxonomy" id="493475"/>
    <lineage>
        <taxon>Bacteria</taxon>
        <taxon>Pseudomonadati</taxon>
        <taxon>Pseudomonadota</taxon>
        <taxon>Gammaproteobacteria</taxon>
        <taxon>Alteromonadales</taxon>
        <taxon>Alteromonadaceae</taxon>
        <taxon>Paraglaciecola</taxon>
    </lineage>
</organism>
<dbReference type="GO" id="GO:0000155">
    <property type="term" value="F:phosphorelay sensor kinase activity"/>
    <property type="evidence" value="ECO:0007669"/>
    <property type="project" value="InterPro"/>
</dbReference>
<evidence type="ECO:0000256" key="2">
    <source>
        <dbReference type="ARBA" id="ARBA00012438"/>
    </source>
</evidence>
<feature type="domain" description="Histidine kinase" evidence="4">
    <location>
        <begin position="237"/>
        <end position="438"/>
    </location>
</feature>
<name>K6XB52_9ALTE</name>
<dbReference type="SMART" id="SM00387">
    <property type="entry name" value="HATPase_c"/>
    <property type="match status" value="1"/>
</dbReference>
<dbReference type="InterPro" id="IPR005467">
    <property type="entry name" value="His_kinase_dom"/>
</dbReference>
<evidence type="ECO:0000259" key="4">
    <source>
        <dbReference type="PROSITE" id="PS50109"/>
    </source>
</evidence>
<dbReference type="Gene3D" id="3.30.565.10">
    <property type="entry name" value="Histidine kinase-like ATPase, C-terminal domain"/>
    <property type="match status" value="1"/>
</dbReference>
<dbReference type="PANTHER" id="PTHR43065:SF51">
    <property type="entry name" value="HISTIDINE KINASE"/>
    <property type="match status" value="1"/>
</dbReference>
<evidence type="ECO:0000256" key="1">
    <source>
        <dbReference type="ARBA" id="ARBA00000085"/>
    </source>
</evidence>
<evidence type="ECO:0000256" key="3">
    <source>
        <dbReference type="SAM" id="Phobius"/>
    </source>
</evidence>
<comment type="caution">
    <text evidence="5">The sequence shown here is derived from an EMBL/GenBank/DDBJ whole genome shotgun (WGS) entry which is preliminary data.</text>
</comment>
<sequence>MKRQTSLRKNLLGNVLLVMIIQLILLGFVIQLMEQPSLWIMGILLLGNAAIVIAVFSALNPIKDVLLALDIGVNSFNDKDFSITIDNQQYSEFSLIIDTYNNLAKIMRDERMAIYQRELLLDTVIQSTPVALILTNNHDHIVYSNLAAKNLLNQKKALEGMKFADIYQHMPQALMEATANKQDGLITEKLNDETIVYHFNYQSFTLNKQQHNLYLYKNLTSDMSRKESEIWKQVIRLISHELNNSLAPISSLTNSAKKIIGSGENQHMLPDMLDTISRRSAHLHQFIEQYAHFARLPQPNKAVIELRPFIQTISQLCAVETVTRFEAETLFCDPAQIEQVLINLIKNAKESGSALDGILLNVYQTAEQITFEVTDQGKGMTEQQLLQALLPFYTTKSKGTGVGLALCNEIVIAHGGKLKLENRKEGGLGVSFILGLNQAKKTTQ</sequence>
<keyword evidence="3" id="KW-0472">Membrane</keyword>
<dbReference type="PRINTS" id="PR00344">
    <property type="entry name" value="BCTRLSENSOR"/>
</dbReference>
<keyword evidence="5" id="KW-0418">Kinase</keyword>
<feature type="transmembrane region" description="Helical" evidence="3">
    <location>
        <begin position="12"/>
        <end position="32"/>
    </location>
</feature>
<dbReference type="PROSITE" id="PS50109">
    <property type="entry name" value="HIS_KIN"/>
    <property type="match status" value="1"/>
</dbReference>
<dbReference type="EMBL" id="BAEO01000010">
    <property type="protein sequence ID" value="GAC17834.1"/>
    <property type="molecule type" value="Genomic_DNA"/>
</dbReference>
<dbReference type="OrthoDB" id="1931120at2"/>
<dbReference type="AlphaFoldDB" id="K6XB52"/>
<keyword evidence="3" id="KW-1133">Transmembrane helix</keyword>
<keyword evidence="5" id="KW-0808">Transferase</keyword>
<evidence type="ECO:0000313" key="6">
    <source>
        <dbReference type="Proteomes" id="UP000006327"/>
    </source>
</evidence>
<dbReference type="SUPFAM" id="SSF47384">
    <property type="entry name" value="Homodimeric domain of signal transducing histidine kinase"/>
    <property type="match status" value="1"/>
</dbReference>
<reference evidence="5 6" key="1">
    <citation type="journal article" date="2017" name="Antonie Van Leeuwenhoek">
        <title>Rhizobium rhizosphaerae sp. nov., a novel species isolated from rice rhizosphere.</title>
        <authorList>
            <person name="Zhao J.J."/>
            <person name="Zhang J."/>
            <person name="Zhang R.J."/>
            <person name="Zhang C.W."/>
            <person name="Yin H.Q."/>
            <person name="Zhang X.X."/>
        </authorList>
    </citation>
    <scope>NUCLEOTIDE SEQUENCE [LARGE SCALE GENOMIC DNA]</scope>
    <source>
        <strain evidence="5 6">BSs20135</strain>
    </source>
</reference>
<dbReference type="STRING" id="493475.GARC_0853"/>
<comment type="catalytic activity">
    <reaction evidence="1">
        <text>ATP + protein L-histidine = ADP + protein N-phospho-L-histidine.</text>
        <dbReference type="EC" id="2.7.13.3"/>
    </reaction>
</comment>
<dbReference type="Gene3D" id="3.30.450.20">
    <property type="entry name" value="PAS domain"/>
    <property type="match status" value="1"/>
</dbReference>
<dbReference type="InterPro" id="IPR003594">
    <property type="entry name" value="HATPase_dom"/>
</dbReference>
<dbReference type="SUPFAM" id="SSF55874">
    <property type="entry name" value="ATPase domain of HSP90 chaperone/DNA topoisomerase II/histidine kinase"/>
    <property type="match status" value="1"/>
</dbReference>
<dbReference type="Gene3D" id="1.10.287.130">
    <property type="match status" value="1"/>
</dbReference>
<evidence type="ECO:0000313" key="5">
    <source>
        <dbReference type="EMBL" id="GAC17834.1"/>
    </source>
</evidence>
<dbReference type="InterPro" id="IPR004358">
    <property type="entry name" value="Sig_transdc_His_kin-like_C"/>
</dbReference>
<keyword evidence="6" id="KW-1185">Reference proteome</keyword>
<accession>K6XB52</accession>
<dbReference type="RefSeq" id="WP_007617032.1">
    <property type="nucleotide sequence ID" value="NZ_BAEO01000010.1"/>
</dbReference>
<dbReference type="Proteomes" id="UP000006327">
    <property type="component" value="Unassembled WGS sequence"/>
</dbReference>
<dbReference type="EC" id="2.7.13.3" evidence="2"/>
<dbReference type="eggNOG" id="COG5000">
    <property type="taxonomic scope" value="Bacteria"/>
</dbReference>
<dbReference type="PANTHER" id="PTHR43065">
    <property type="entry name" value="SENSOR HISTIDINE KINASE"/>
    <property type="match status" value="1"/>
</dbReference>
<gene>
    <name evidence="5" type="primary">ntrY</name>
    <name evidence="5" type="ORF">GARC_0853</name>
</gene>
<proteinExistence type="predicted"/>
<dbReference type="InterPro" id="IPR036890">
    <property type="entry name" value="HATPase_C_sf"/>
</dbReference>
<feature type="transmembrane region" description="Helical" evidence="3">
    <location>
        <begin position="38"/>
        <end position="59"/>
    </location>
</feature>
<protein>
    <recommendedName>
        <fullName evidence="2">histidine kinase</fullName>
        <ecNumber evidence="2">2.7.13.3</ecNumber>
    </recommendedName>
</protein>
<dbReference type="Pfam" id="PF02518">
    <property type="entry name" value="HATPase_c"/>
    <property type="match status" value="1"/>
</dbReference>
<keyword evidence="3" id="KW-0812">Transmembrane</keyword>
<dbReference type="InterPro" id="IPR036097">
    <property type="entry name" value="HisK_dim/P_sf"/>
</dbReference>